<dbReference type="PANTHER" id="PTHR30411:SF0">
    <property type="entry name" value="CYS-TRNA(PRO)_CYS-TRNA(CYS) DEACYLASE YBAK"/>
    <property type="match status" value="1"/>
</dbReference>
<feature type="domain" description="YbaK/aminoacyl-tRNA synthetase-associated" evidence="5">
    <location>
        <begin position="38"/>
        <end position="153"/>
    </location>
</feature>
<proteinExistence type="inferred from homology"/>
<dbReference type="PIRSF" id="PIRSF006181">
    <property type="entry name" value="EbsC_YbaK"/>
    <property type="match status" value="1"/>
</dbReference>
<evidence type="ECO:0000256" key="4">
    <source>
        <dbReference type="PIRNR" id="PIRNR006181"/>
    </source>
</evidence>
<dbReference type="RefSeq" id="WP_059378720.1">
    <property type="nucleotide sequence ID" value="NZ_DF968067.1"/>
</dbReference>
<evidence type="ECO:0000256" key="1">
    <source>
        <dbReference type="ARBA" id="ARBA00009798"/>
    </source>
</evidence>
<dbReference type="InterPro" id="IPR004369">
    <property type="entry name" value="Prolyl-tRNA_editing_YbaK/EbsC"/>
</dbReference>
<protein>
    <recommendedName>
        <fullName evidence="4">Cys-tRNA(Pro)/Cys-tRNA(Cys) deacylase</fullName>
        <ecNumber evidence="4">4.2.-.-</ecNumber>
    </recommendedName>
</protein>
<dbReference type="OrthoDB" id="9809296at2"/>
<keyword evidence="2 4" id="KW-0648">Protein biosynthesis</keyword>
<reference evidence="6 7" key="1">
    <citation type="journal article" date="2015" name="BMC Genomics">
        <title>Comparative genomics of Fructobacillus spp. and Leuconostoc spp. reveals niche-specific evolution of Fructobacillus spp.</title>
        <authorList>
            <person name="Endo A."/>
            <person name="Tanizawa Y."/>
            <person name="Tanaka N."/>
            <person name="Maeno S."/>
            <person name="Kumar H."/>
            <person name="Shiwa Y."/>
            <person name="Okada S."/>
            <person name="Yoshikawa H."/>
            <person name="Dicks L."/>
            <person name="Nakagawa J."/>
            <person name="Arita M."/>
        </authorList>
    </citation>
    <scope>NUCLEOTIDE SEQUENCE [LARGE SCALE GENOMIC DNA]</scope>
    <source>
        <strain evidence="6 7">DSM 15468</strain>
    </source>
</reference>
<evidence type="ECO:0000313" key="6">
    <source>
        <dbReference type="EMBL" id="GAP03219.1"/>
    </source>
</evidence>
<accession>A0A3F3H9T5</accession>
<dbReference type="PANTHER" id="PTHR30411">
    <property type="entry name" value="CYTOPLASMIC PROTEIN"/>
    <property type="match status" value="1"/>
</dbReference>
<evidence type="ECO:0000259" key="5">
    <source>
        <dbReference type="Pfam" id="PF04073"/>
    </source>
</evidence>
<dbReference type="EC" id="4.2.-.-" evidence="4"/>
<dbReference type="CDD" id="cd00002">
    <property type="entry name" value="YbaK_deacylase"/>
    <property type="match status" value="1"/>
</dbReference>
<dbReference type="Pfam" id="PF04073">
    <property type="entry name" value="tRNA_edit"/>
    <property type="match status" value="1"/>
</dbReference>
<evidence type="ECO:0000313" key="7">
    <source>
        <dbReference type="Proteomes" id="UP000061227"/>
    </source>
</evidence>
<name>A0A3F3H9T5_9LACO</name>
<comment type="similarity">
    <text evidence="1 4">Belongs to the prolyl-tRNA editing family. YbaK/EbsC subfamily.</text>
</comment>
<sequence>MAKKKKDKKTLPEQVLDKHKVAYTPVELNAIDLSQEEIDAQMAVLGIQESDIYKTLAVKGDKTGPLVAVVPLTERLDMKKLAAVSGNKKTHMLPLKELEATTGYVHGANNPVGIWHNHGFPIYFDNHAKDADFFLVSAGELGRSDRLNPAELAAMIQAPFADLTE</sequence>
<organism evidence="6 7">
    <name type="scientific">Fructobacillus pseudoficulneus</name>
    <dbReference type="NCBI Taxonomy" id="220714"/>
    <lineage>
        <taxon>Bacteria</taxon>
        <taxon>Bacillati</taxon>
        <taxon>Bacillota</taxon>
        <taxon>Bacilli</taxon>
        <taxon>Lactobacillales</taxon>
        <taxon>Lactobacillaceae</taxon>
        <taxon>Fructobacillus</taxon>
    </lineage>
</organism>
<dbReference type="InterPro" id="IPR036754">
    <property type="entry name" value="YbaK/aa-tRNA-synt-asso_dom_sf"/>
</dbReference>
<dbReference type="STRING" id="220714.SAMN05660469_0980"/>
<dbReference type="SUPFAM" id="SSF55826">
    <property type="entry name" value="YbaK/ProRS associated domain"/>
    <property type="match status" value="1"/>
</dbReference>
<evidence type="ECO:0000256" key="2">
    <source>
        <dbReference type="ARBA" id="ARBA00022917"/>
    </source>
</evidence>
<dbReference type="EMBL" id="DF968067">
    <property type="protein sequence ID" value="GAP03219.1"/>
    <property type="molecule type" value="Genomic_DNA"/>
</dbReference>
<gene>
    <name evidence="6" type="ORF">FPFC_050360</name>
</gene>
<dbReference type="GO" id="GO:0002161">
    <property type="term" value="F:aminoacyl-tRNA deacylase activity"/>
    <property type="evidence" value="ECO:0007669"/>
    <property type="project" value="InterPro"/>
</dbReference>
<dbReference type="GO" id="GO:0016829">
    <property type="term" value="F:lyase activity"/>
    <property type="evidence" value="ECO:0007669"/>
    <property type="project" value="UniProtKB-KW"/>
</dbReference>
<dbReference type="AlphaFoldDB" id="A0A3F3H9T5"/>
<dbReference type="GO" id="GO:0006412">
    <property type="term" value="P:translation"/>
    <property type="evidence" value="ECO:0007669"/>
    <property type="project" value="UniProtKB-KW"/>
</dbReference>
<dbReference type="Gene3D" id="3.90.960.10">
    <property type="entry name" value="YbaK/aminoacyl-tRNA synthetase-associated domain"/>
    <property type="match status" value="1"/>
</dbReference>
<dbReference type="InterPro" id="IPR007214">
    <property type="entry name" value="YbaK/aa-tRNA-synth-assoc-dom"/>
</dbReference>
<dbReference type="Proteomes" id="UP000061227">
    <property type="component" value="Unassembled WGS sequence"/>
</dbReference>
<keyword evidence="7" id="KW-1185">Reference proteome</keyword>
<evidence type="ECO:0000256" key="3">
    <source>
        <dbReference type="ARBA" id="ARBA00023239"/>
    </source>
</evidence>
<keyword evidence="3 4" id="KW-0456">Lyase</keyword>